<protein>
    <submittedName>
        <fullName evidence="1">Uncharacterized protein MANES_01G069000</fullName>
    </submittedName>
</protein>
<reference evidence="1" key="1">
    <citation type="submission" date="2018-02" db="EMBL/GenBank/DDBJ databases">
        <title>Rhizophora mucronata_Transcriptome.</title>
        <authorList>
            <person name="Meera S.P."/>
            <person name="Sreeshan A."/>
            <person name="Augustine A."/>
        </authorList>
    </citation>
    <scope>NUCLEOTIDE SEQUENCE</scope>
    <source>
        <tissue evidence="1">Leaf</tissue>
    </source>
</reference>
<evidence type="ECO:0000313" key="1">
    <source>
        <dbReference type="EMBL" id="MBX19084.1"/>
    </source>
</evidence>
<name>A0A2P2LM83_RHIMU</name>
<organism evidence="1">
    <name type="scientific">Rhizophora mucronata</name>
    <name type="common">Asiatic mangrove</name>
    <dbReference type="NCBI Taxonomy" id="61149"/>
    <lineage>
        <taxon>Eukaryota</taxon>
        <taxon>Viridiplantae</taxon>
        <taxon>Streptophyta</taxon>
        <taxon>Embryophyta</taxon>
        <taxon>Tracheophyta</taxon>
        <taxon>Spermatophyta</taxon>
        <taxon>Magnoliopsida</taxon>
        <taxon>eudicotyledons</taxon>
        <taxon>Gunneridae</taxon>
        <taxon>Pentapetalae</taxon>
        <taxon>rosids</taxon>
        <taxon>fabids</taxon>
        <taxon>Malpighiales</taxon>
        <taxon>Rhizophoraceae</taxon>
        <taxon>Rhizophora</taxon>
    </lineage>
</organism>
<accession>A0A2P2LM83</accession>
<sequence>MQALLMRLLKKSWHHFQICLGMKATKTVSLKRCPNKLPSNFMMRRCNLPLCYQSKLAICILHLSMQHLPPLFIANIVNWRERGLYCSPMAAAWQPQCSL</sequence>
<proteinExistence type="predicted"/>
<dbReference type="AlphaFoldDB" id="A0A2P2LM83"/>
<dbReference type="EMBL" id="GGEC01038600">
    <property type="protein sequence ID" value="MBX19084.1"/>
    <property type="molecule type" value="Transcribed_RNA"/>
</dbReference>